<keyword evidence="3" id="KW-1185">Reference proteome</keyword>
<dbReference type="EMBL" id="JAHRIP010010226">
    <property type="protein sequence ID" value="MEQ2283584.1"/>
    <property type="molecule type" value="Genomic_DNA"/>
</dbReference>
<protein>
    <recommendedName>
        <fullName evidence="4">Secreted protein</fullName>
    </recommendedName>
</protein>
<dbReference type="Proteomes" id="UP001469553">
    <property type="component" value="Unassembled WGS sequence"/>
</dbReference>
<sequence>MQCSTFSFFFNLSVVINNVYASKVWENVTACFKGTLRQIEVKSCTQTLTHLHKRVAVMNWLCTTSPLSFIHVSHWHGNRQHRRSLLPSSFSAQTIPLNSLSILSKIC</sequence>
<evidence type="ECO:0000256" key="1">
    <source>
        <dbReference type="SAM" id="SignalP"/>
    </source>
</evidence>
<evidence type="ECO:0000313" key="2">
    <source>
        <dbReference type="EMBL" id="MEQ2283584.1"/>
    </source>
</evidence>
<organism evidence="2 3">
    <name type="scientific">Ameca splendens</name>
    <dbReference type="NCBI Taxonomy" id="208324"/>
    <lineage>
        <taxon>Eukaryota</taxon>
        <taxon>Metazoa</taxon>
        <taxon>Chordata</taxon>
        <taxon>Craniata</taxon>
        <taxon>Vertebrata</taxon>
        <taxon>Euteleostomi</taxon>
        <taxon>Actinopterygii</taxon>
        <taxon>Neopterygii</taxon>
        <taxon>Teleostei</taxon>
        <taxon>Neoteleostei</taxon>
        <taxon>Acanthomorphata</taxon>
        <taxon>Ovalentaria</taxon>
        <taxon>Atherinomorphae</taxon>
        <taxon>Cyprinodontiformes</taxon>
        <taxon>Goodeidae</taxon>
        <taxon>Ameca</taxon>
    </lineage>
</organism>
<reference evidence="2 3" key="1">
    <citation type="submission" date="2021-06" db="EMBL/GenBank/DDBJ databases">
        <authorList>
            <person name="Palmer J.M."/>
        </authorList>
    </citation>
    <scope>NUCLEOTIDE SEQUENCE [LARGE SCALE GENOMIC DNA]</scope>
    <source>
        <strain evidence="2 3">AS_MEX2019</strain>
        <tissue evidence="2">Muscle</tissue>
    </source>
</reference>
<evidence type="ECO:0000313" key="3">
    <source>
        <dbReference type="Proteomes" id="UP001469553"/>
    </source>
</evidence>
<name>A0ABV0XQ36_9TELE</name>
<gene>
    <name evidence="2" type="ORF">AMECASPLE_012861</name>
</gene>
<comment type="caution">
    <text evidence="2">The sequence shown here is derived from an EMBL/GenBank/DDBJ whole genome shotgun (WGS) entry which is preliminary data.</text>
</comment>
<proteinExistence type="predicted"/>
<accession>A0ABV0XQ36</accession>
<keyword evidence="1" id="KW-0732">Signal</keyword>
<feature type="signal peptide" evidence="1">
    <location>
        <begin position="1"/>
        <end position="21"/>
    </location>
</feature>
<feature type="chain" id="PRO_5046828507" description="Secreted protein" evidence="1">
    <location>
        <begin position="22"/>
        <end position="107"/>
    </location>
</feature>
<evidence type="ECO:0008006" key="4">
    <source>
        <dbReference type="Google" id="ProtNLM"/>
    </source>
</evidence>